<dbReference type="GO" id="GO:0009428">
    <property type="term" value="C:bacterial-type flagellum basal body, distal rod, P ring"/>
    <property type="evidence" value="ECO:0007669"/>
    <property type="project" value="InterPro"/>
</dbReference>
<dbReference type="AlphaFoldDB" id="A0A4V1LQ20"/>
<dbReference type="STRING" id="877500.GCA_000935065_01562"/>
<evidence type="ECO:0000313" key="7">
    <source>
        <dbReference type="Proteomes" id="UP000290191"/>
    </source>
</evidence>
<keyword evidence="3" id="KW-0732">Signal</keyword>
<dbReference type="OrthoDB" id="9786431at2"/>
<gene>
    <name evidence="5" type="primary">flgI</name>
    <name evidence="6" type="ORF">CRV06_07865</name>
</gene>
<evidence type="ECO:0000256" key="2">
    <source>
        <dbReference type="ARBA" id="ARBA00004117"/>
    </source>
</evidence>
<name>A0A4V1LQ20_9BACT</name>
<dbReference type="InterPro" id="IPR001782">
    <property type="entry name" value="Flag_FlgI"/>
</dbReference>
<keyword evidence="4 5" id="KW-0975">Bacterial flagellum</keyword>
<keyword evidence="7" id="KW-1185">Reference proteome</keyword>
<reference evidence="6 7" key="1">
    <citation type="submission" date="2017-10" db="EMBL/GenBank/DDBJ databases">
        <title>Genomics of the genus Arcobacter.</title>
        <authorList>
            <person name="Perez-Cataluna A."/>
            <person name="Figueras M.J."/>
        </authorList>
    </citation>
    <scope>NUCLEOTIDE SEQUENCE [LARGE SCALE GENOMIC DNA]</scope>
    <source>
        <strain evidence="6 7">DSM 24636</strain>
    </source>
</reference>
<keyword evidence="6" id="KW-0966">Cell projection</keyword>
<dbReference type="Proteomes" id="UP000290191">
    <property type="component" value="Unassembled WGS sequence"/>
</dbReference>
<evidence type="ECO:0000256" key="5">
    <source>
        <dbReference type="HAMAP-Rule" id="MF_00416"/>
    </source>
</evidence>
<comment type="function">
    <text evidence="1 5">Assembles around the rod to form the L-ring and probably protects the motor/basal body from shearing forces during rotation.</text>
</comment>
<keyword evidence="6" id="KW-0282">Flagellum</keyword>
<dbReference type="EMBL" id="PDKO01000005">
    <property type="protein sequence ID" value="RXJ63168.1"/>
    <property type="molecule type" value="Genomic_DNA"/>
</dbReference>
<evidence type="ECO:0000256" key="3">
    <source>
        <dbReference type="ARBA" id="ARBA00022729"/>
    </source>
</evidence>
<keyword evidence="6" id="KW-0969">Cilium</keyword>
<organism evidence="6 7">
    <name type="scientific">Halarcobacter anaerophilus</name>
    <dbReference type="NCBI Taxonomy" id="877500"/>
    <lineage>
        <taxon>Bacteria</taxon>
        <taxon>Pseudomonadati</taxon>
        <taxon>Campylobacterota</taxon>
        <taxon>Epsilonproteobacteria</taxon>
        <taxon>Campylobacterales</taxon>
        <taxon>Arcobacteraceae</taxon>
        <taxon>Halarcobacter</taxon>
    </lineage>
</organism>
<comment type="caution">
    <text evidence="6">The sequence shown here is derived from an EMBL/GenBank/DDBJ whole genome shotgun (WGS) entry which is preliminary data.</text>
</comment>
<dbReference type="HAMAP" id="MF_00416">
    <property type="entry name" value="FlgI"/>
    <property type="match status" value="1"/>
</dbReference>
<dbReference type="PANTHER" id="PTHR30381">
    <property type="entry name" value="FLAGELLAR P-RING PERIPLASMIC PROTEIN FLGI"/>
    <property type="match status" value="1"/>
</dbReference>
<dbReference type="RefSeq" id="WP_129082036.1">
    <property type="nucleotide sequence ID" value="NZ_CP041070.1"/>
</dbReference>
<dbReference type="GO" id="GO:0005198">
    <property type="term" value="F:structural molecule activity"/>
    <property type="evidence" value="ECO:0007669"/>
    <property type="project" value="InterPro"/>
</dbReference>
<evidence type="ECO:0000313" key="6">
    <source>
        <dbReference type="EMBL" id="RXJ63168.1"/>
    </source>
</evidence>
<comment type="subunit">
    <text evidence="5">The basal body constitutes a major portion of the flagellar organelle and consists of four rings (L,P,S, and M) mounted on a central rod.</text>
</comment>
<proteinExistence type="inferred from homology"/>
<comment type="similarity">
    <text evidence="5">Belongs to the FlgI family.</text>
</comment>
<evidence type="ECO:0000256" key="4">
    <source>
        <dbReference type="ARBA" id="ARBA00023143"/>
    </source>
</evidence>
<accession>A0A4V1LQ20</accession>
<evidence type="ECO:0000256" key="1">
    <source>
        <dbReference type="ARBA" id="ARBA00002591"/>
    </source>
</evidence>
<dbReference type="GO" id="GO:0071973">
    <property type="term" value="P:bacterial-type flagellum-dependent cell motility"/>
    <property type="evidence" value="ECO:0007669"/>
    <property type="project" value="InterPro"/>
</dbReference>
<protein>
    <recommendedName>
        <fullName evidence="5">Flagellar P-ring protein</fullName>
    </recommendedName>
    <alternativeName>
        <fullName evidence="5">Basal body P-ring protein</fullName>
    </alternativeName>
</protein>
<dbReference type="PRINTS" id="PR01010">
    <property type="entry name" value="FLGPRINGFLGI"/>
</dbReference>
<sequence>MRFLILIILIVNSVFAVTIKDISNIVGIRDNQLIGYGLVVGLAGTGDKSQFTMQSLQNLLRNSYIKIPTSSIKSKNIAAVMVTADLPAFSRQGDKIKIKISAIGDAKSIDHGELLLTQLKAVDGQVYALAQGTIVADSKNSTTGFIYDGATIENEVEYSLRGEDSVTLSLLKNDAKQAYEVQKRINEKFGERLAVATDTRTVDVRKPKDISIVKFISDIQSIELDSDFKKKIIIDMQRETIIAGADIVIDPVTVAKENFTIRIKKSPLDDTQWEDKGLNPGRDIGDDVVLDNKPTAVNIDNTLLNSKKQPTVSDLVRAMKVMKVPMTDIIETIKMIRDLGALNVEVEIRG</sequence>
<dbReference type="GO" id="GO:0030288">
    <property type="term" value="C:outer membrane-bounded periplasmic space"/>
    <property type="evidence" value="ECO:0007669"/>
    <property type="project" value="InterPro"/>
</dbReference>
<comment type="subcellular location">
    <subcellularLocation>
        <location evidence="2 5">Bacterial flagellum basal body</location>
    </subcellularLocation>
</comment>
<dbReference type="Pfam" id="PF02119">
    <property type="entry name" value="FlgI"/>
    <property type="match status" value="1"/>
</dbReference>
<dbReference type="PANTHER" id="PTHR30381:SF0">
    <property type="entry name" value="FLAGELLAR P-RING PROTEIN"/>
    <property type="match status" value="1"/>
</dbReference>